<keyword evidence="3" id="KW-1185">Reference proteome</keyword>
<reference evidence="2" key="1">
    <citation type="submission" date="2022-01" db="EMBL/GenBank/DDBJ databases">
        <authorList>
            <person name="Braso-Vives M."/>
        </authorList>
    </citation>
    <scope>NUCLEOTIDE SEQUENCE</scope>
</reference>
<gene>
    <name evidence="2" type="primary">Hypp7749</name>
    <name evidence="2" type="ORF">BLAG_LOCUS8559</name>
</gene>
<dbReference type="OrthoDB" id="10306141at2759"/>
<evidence type="ECO:0000256" key="1">
    <source>
        <dbReference type="SAM" id="MobiDB-lite"/>
    </source>
</evidence>
<feature type="region of interest" description="Disordered" evidence="1">
    <location>
        <begin position="43"/>
        <end position="95"/>
    </location>
</feature>
<sequence>MDFFLRPYPVFVYHRSTPQDWMASSSDVKPHHAAINMTAAAAAGLGGTPDGTARPITPSASDEDSLGPTSLEGGAESPCVPRTDDVKPGETTVPF</sequence>
<evidence type="ECO:0000313" key="3">
    <source>
        <dbReference type="Proteomes" id="UP000838412"/>
    </source>
</evidence>
<name>A0A8K0EB30_BRALA</name>
<proteinExistence type="predicted"/>
<organism evidence="2 3">
    <name type="scientific">Branchiostoma lanceolatum</name>
    <name type="common">Common lancelet</name>
    <name type="synonym">Amphioxus lanceolatum</name>
    <dbReference type="NCBI Taxonomy" id="7740"/>
    <lineage>
        <taxon>Eukaryota</taxon>
        <taxon>Metazoa</taxon>
        <taxon>Chordata</taxon>
        <taxon>Cephalochordata</taxon>
        <taxon>Leptocardii</taxon>
        <taxon>Amphioxiformes</taxon>
        <taxon>Branchiostomatidae</taxon>
        <taxon>Branchiostoma</taxon>
    </lineage>
</organism>
<dbReference type="Proteomes" id="UP000838412">
    <property type="component" value="Chromosome 15"/>
</dbReference>
<accession>A0A8K0EB30</accession>
<protein>
    <submittedName>
        <fullName evidence="2">Hypp7749 protein</fullName>
    </submittedName>
</protein>
<dbReference type="AlphaFoldDB" id="A0A8K0EB30"/>
<dbReference type="EMBL" id="OV696700">
    <property type="protein sequence ID" value="CAH1246578.1"/>
    <property type="molecule type" value="Genomic_DNA"/>
</dbReference>
<evidence type="ECO:0000313" key="2">
    <source>
        <dbReference type="EMBL" id="CAH1246578.1"/>
    </source>
</evidence>